<keyword evidence="5" id="KW-0862">Zinc</keyword>
<dbReference type="SUPFAM" id="SSF54106">
    <property type="entry name" value="LysM domain"/>
    <property type="match status" value="2"/>
</dbReference>
<dbReference type="InterPro" id="IPR018392">
    <property type="entry name" value="LysM"/>
</dbReference>
<dbReference type="PANTHER" id="PTHR11705:SF143">
    <property type="entry name" value="SLL0236 PROTEIN"/>
    <property type="match status" value="1"/>
</dbReference>
<dbReference type="EMBL" id="JAPDIA010000008">
    <property type="protein sequence ID" value="MDG0812006.1"/>
    <property type="molecule type" value="Genomic_DNA"/>
</dbReference>
<dbReference type="InterPro" id="IPR034274">
    <property type="entry name" value="ENP1_M14_CPD"/>
</dbReference>
<reference evidence="10" key="1">
    <citation type="submission" date="2022-10" db="EMBL/GenBank/DDBJ databases">
        <title>Comparative genomic analysis of Cohnella hashimotonis sp. nov., isolated from the International Space Station.</title>
        <authorList>
            <person name="Simpson A."/>
            <person name="Venkateswaran K."/>
        </authorList>
    </citation>
    <scope>NUCLEOTIDE SEQUENCE</scope>
    <source>
        <strain evidence="10">DSM 28161</strain>
    </source>
</reference>
<dbReference type="PROSITE" id="PS51782">
    <property type="entry name" value="LYSM"/>
    <property type="match status" value="2"/>
</dbReference>
<evidence type="ECO:0000256" key="1">
    <source>
        <dbReference type="ARBA" id="ARBA00001947"/>
    </source>
</evidence>
<dbReference type="RefSeq" id="WP_277535091.1">
    <property type="nucleotide sequence ID" value="NZ_JAPDIA010000008.1"/>
</dbReference>
<dbReference type="CDD" id="cd06229">
    <property type="entry name" value="M14_Endopeptidase_I"/>
    <property type="match status" value="1"/>
</dbReference>
<feature type="domain" description="Peptidase M14" evidence="9">
    <location>
        <begin position="116"/>
        <end position="403"/>
    </location>
</feature>
<evidence type="ECO:0000259" key="8">
    <source>
        <dbReference type="PROSITE" id="PS51782"/>
    </source>
</evidence>
<dbReference type="Pfam" id="PF00246">
    <property type="entry name" value="Peptidase_M14"/>
    <property type="match status" value="1"/>
</dbReference>
<gene>
    <name evidence="10" type="ORF">OMP40_23545</name>
</gene>
<dbReference type="AlphaFoldDB" id="A0A9X4QU82"/>
<name>A0A9X4QU82_9BACL</name>
<keyword evidence="6" id="KW-0482">Metalloprotease</keyword>
<evidence type="ECO:0000256" key="7">
    <source>
        <dbReference type="PROSITE-ProRule" id="PRU01379"/>
    </source>
</evidence>
<dbReference type="Gene3D" id="3.10.350.10">
    <property type="entry name" value="LysM domain"/>
    <property type="match status" value="2"/>
</dbReference>
<evidence type="ECO:0000313" key="10">
    <source>
        <dbReference type="EMBL" id="MDG0812006.1"/>
    </source>
</evidence>
<keyword evidence="10" id="KW-0121">Carboxypeptidase</keyword>
<dbReference type="GO" id="GO:0005615">
    <property type="term" value="C:extracellular space"/>
    <property type="evidence" value="ECO:0007669"/>
    <property type="project" value="TreeGrafter"/>
</dbReference>
<feature type="domain" description="LysM" evidence="8">
    <location>
        <begin position="4"/>
        <end position="49"/>
    </location>
</feature>
<dbReference type="SMART" id="SM00631">
    <property type="entry name" value="Zn_pept"/>
    <property type="match status" value="1"/>
</dbReference>
<dbReference type="Pfam" id="PF01476">
    <property type="entry name" value="LysM"/>
    <property type="match status" value="2"/>
</dbReference>
<organism evidence="10 11">
    <name type="scientific">Cohnella rhizosphaerae</name>
    <dbReference type="NCBI Taxonomy" id="1457232"/>
    <lineage>
        <taxon>Bacteria</taxon>
        <taxon>Bacillati</taxon>
        <taxon>Bacillota</taxon>
        <taxon>Bacilli</taxon>
        <taxon>Bacillales</taxon>
        <taxon>Paenibacillaceae</taxon>
        <taxon>Cohnella</taxon>
    </lineage>
</organism>
<dbReference type="PROSITE" id="PS52035">
    <property type="entry name" value="PEPTIDASE_M14"/>
    <property type="match status" value="1"/>
</dbReference>
<keyword evidence="4" id="KW-0378">Hydrolase</keyword>
<dbReference type="PANTHER" id="PTHR11705">
    <property type="entry name" value="PROTEASE FAMILY M14 CARBOXYPEPTIDASE A,B"/>
    <property type="match status" value="1"/>
</dbReference>
<accession>A0A9X4QU82</accession>
<sequence>MRMEEYVATHGDTYGSIARSAQIGVRELACANPQRPADEPIRAGELLYVPVMPARKRIYVVQPGDALAAIAEWFGCTASRLRALNPHLSLEAAEPAPGTRIALPAAAAGRIVLPSSAYGPDRVAADLKRLARAFPFIKTAAIGSSVMGKPILAAGIGDGPFRWHVNAAMHANEWITSLIAMRFLEDYGRACRRKTQIGGFDAADLYKRTTLWVVPMVNPDGVELVQEGLRPEHPLSARIGRWNRGSASFRNWKANARGVDLNDQFPAGWEEERRRRAVYGPAPRDYGGEAPLSEPEAAALAAFTEAHSFDAVIALHTQGEEIYWNYGGLEPPESKAWAHRLGLASGYRPLELTGSDAGYKDWFIAKYRRPGFTVEAGCGRNPLPLSDFEEMYDDCLRLLTEALDLSPG</sequence>
<protein>
    <submittedName>
        <fullName evidence="10">M14 family zinc carboxypeptidase</fullName>
    </submittedName>
</protein>
<keyword evidence="11" id="KW-1185">Reference proteome</keyword>
<dbReference type="CDD" id="cd00118">
    <property type="entry name" value="LysM"/>
    <property type="match status" value="2"/>
</dbReference>
<dbReference type="Gene3D" id="3.40.630.10">
    <property type="entry name" value="Zn peptidases"/>
    <property type="match status" value="1"/>
</dbReference>
<evidence type="ECO:0000256" key="6">
    <source>
        <dbReference type="ARBA" id="ARBA00023049"/>
    </source>
</evidence>
<evidence type="ECO:0000259" key="9">
    <source>
        <dbReference type="PROSITE" id="PS52035"/>
    </source>
</evidence>
<dbReference type="InterPro" id="IPR000834">
    <property type="entry name" value="Peptidase_M14"/>
</dbReference>
<dbReference type="GO" id="GO:0008270">
    <property type="term" value="F:zinc ion binding"/>
    <property type="evidence" value="ECO:0007669"/>
    <property type="project" value="InterPro"/>
</dbReference>
<evidence type="ECO:0000313" key="11">
    <source>
        <dbReference type="Proteomes" id="UP001153404"/>
    </source>
</evidence>
<dbReference type="SMART" id="SM00257">
    <property type="entry name" value="LysM"/>
    <property type="match status" value="2"/>
</dbReference>
<dbReference type="GO" id="GO:0004181">
    <property type="term" value="F:metallocarboxypeptidase activity"/>
    <property type="evidence" value="ECO:0007669"/>
    <property type="project" value="InterPro"/>
</dbReference>
<evidence type="ECO:0000256" key="3">
    <source>
        <dbReference type="ARBA" id="ARBA00022670"/>
    </source>
</evidence>
<dbReference type="InterPro" id="IPR036779">
    <property type="entry name" value="LysM_dom_sf"/>
</dbReference>
<dbReference type="GO" id="GO:0006508">
    <property type="term" value="P:proteolysis"/>
    <property type="evidence" value="ECO:0007669"/>
    <property type="project" value="UniProtKB-KW"/>
</dbReference>
<feature type="active site" description="Proton donor/acceptor" evidence="7">
    <location>
        <position position="375"/>
    </location>
</feature>
<dbReference type="Proteomes" id="UP001153404">
    <property type="component" value="Unassembled WGS sequence"/>
</dbReference>
<evidence type="ECO:0000256" key="2">
    <source>
        <dbReference type="ARBA" id="ARBA00005988"/>
    </source>
</evidence>
<keyword evidence="3" id="KW-0645">Protease</keyword>
<comment type="similarity">
    <text evidence="2 7">Belongs to the peptidase M14 family.</text>
</comment>
<comment type="caution">
    <text evidence="10">The sequence shown here is derived from an EMBL/GenBank/DDBJ whole genome shotgun (WGS) entry which is preliminary data.</text>
</comment>
<comment type="cofactor">
    <cofactor evidence="1">
        <name>Zn(2+)</name>
        <dbReference type="ChEBI" id="CHEBI:29105"/>
    </cofactor>
</comment>
<feature type="domain" description="LysM" evidence="8">
    <location>
        <begin position="57"/>
        <end position="103"/>
    </location>
</feature>
<dbReference type="SUPFAM" id="SSF53187">
    <property type="entry name" value="Zn-dependent exopeptidases"/>
    <property type="match status" value="1"/>
</dbReference>
<proteinExistence type="inferred from homology"/>
<evidence type="ECO:0000256" key="5">
    <source>
        <dbReference type="ARBA" id="ARBA00022833"/>
    </source>
</evidence>
<evidence type="ECO:0000256" key="4">
    <source>
        <dbReference type="ARBA" id="ARBA00022801"/>
    </source>
</evidence>